<evidence type="ECO:0000256" key="1">
    <source>
        <dbReference type="ARBA" id="ARBA00004429"/>
    </source>
</evidence>
<keyword evidence="3" id="KW-0050">Antiport</keyword>
<feature type="transmembrane region" description="Helical" evidence="10">
    <location>
        <begin position="250"/>
        <end position="271"/>
    </location>
</feature>
<dbReference type="EMBL" id="BAAAZE010000005">
    <property type="protein sequence ID" value="GAA4017370.1"/>
    <property type="molecule type" value="Genomic_DNA"/>
</dbReference>
<reference evidence="12" key="1">
    <citation type="journal article" date="2019" name="Int. J. Syst. Evol. Microbiol.">
        <title>The Global Catalogue of Microorganisms (GCM) 10K type strain sequencing project: providing services to taxonomists for standard genome sequencing and annotation.</title>
        <authorList>
            <consortium name="The Broad Institute Genomics Platform"/>
            <consortium name="The Broad Institute Genome Sequencing Center for Infectious Disease"/>
            <person name="Wu L."/>
            <person name="Ma J."/>
        </authorList>
    </citation>
    <scope>NUCLEOTIDE SEQUENCE [LARGE SCALE GENOMIC DNA]</scope>
    <source>
        <strain evidence="12">JCM 16673</strain>
    </source>
</reference>
<evidence type="ECO:0000256" key="2">
    <source>
        <dbReference type="ARBA" id="ARBA00022448"/>
    </source>
</evidence>
<name>A0ABP7SWC6_9BURK</name>
<feature type="transmembrane region" description="Helical" evidence="10">
    <location>
        <begin position="196"/>
        <end position="219"/>
    </location>
</feature>
<dbReference type="Proteomes" id="UP001501353">
    <property type="component" value="Unassembled WGS sequence"/>
</dbReference>
<feature type="transmembrane region" description="Helical" evidence="10">
    <location>
        <begin position="100"/>
        <end position="121"/>
    </location>
</feature>
<evidence type="ECO:0000256" key="5">
    <source>
        <dbReference type="ARBA" id="ARBA00022692"/>
    </source>
</evidence>
<feature type="transmembrane region" description="Helical" evidence="10">
    <location>
        <begin position="432"/>
        <end position="452"/>
    </location>
</feature>
<evidence type="ECO:0000256" key="9">
    <source>
        <dbReference type="ARBA" id="ARBA00031636"/>
    </source>
</evidence>
<dbReference type="InterPro" id="IPR048279">
    <property type="entry name" value="MdtK-like"/>
</dbReference>
<dbReference type="RefSeq" id="WP_344762256.1">
    <property type="nucleotide sequence ID" value="NZ_BAAAZE010000005.1"/>
</dbReference>
<evidence type="ECO:0000256" key="7">
    <source>
        <dbReference type="ARBA" id="ARBA00023065"/>
    </source>
</evidence>
<gene>
    <name evidence="11" type="ORF">GCM10022212_11150</name>
</gene>
<evidence type="ECO:0000313" key="12">
    <source>
        <dbReference type="Proteomes" id="UP001501353"/>
    </source>
</evidence>
<evidence type="ECO:0000256" key="4">
    <source>
        <dbReference type="ARBA" id="ARBA00022475"/>
    </source>
</evidence>
<feature type="transmembrane region" description="Helical" evidence="10">
    <location>
        <begin position="363"/>
        <end position="385"/>
    </location>
</feature>
<feature type="transmembrane region" description="Helical" evidence="10">
    <location>
        <begin position="283"/>
        <end position="303"/>
    </location>
</feature>
<dbReference type="PANTHER" id="PTHR43298">
    <property type="entry name" value="MULTIDRUG RESISTANCE PROTEIN NORM-RELATED"/>
    <property type="match status" value="1"/>
</dbReference>
<feature type="transmembrane region" description="Helical" evidence="10">
    <location>
        <begin position="52"/>
        <end position="80"/>
    </location>
</feature>
<dbReference type="InterPro" id="IPR002528">
    <property type="entry name" value="MATE_fam"/>
</dbReference>
<dbReference type="CDD" id="cd13131">
    <property type="entry name" value="MATE_NorM_like"/>
    <property type="match status" value="1"/>
</dbReference>
<feature type="transmembrane region" description="Helical" evidence="10">
    <location>
        <begin position="12"/>
        <end position="32"/>
    </location>
</feature>
<keyword evidence="12" id="KW-1185">Reference proteome</keyword>
<feature type="transmembrane region" description="Helical" evidence="10">
    <location>
        <begin position="167"/>
        <end position="190"/>
    </location>
</feature>
<keyword evidence="8 10" id="KW-0472">Membrane</keyword>
<protein>
    <recommendedName>
        <fullName evidence="9">Multidrug-efflux transporter</fullName>
    </recommendedName>
</protein>
<proteinExistence type="predicted"/>
<keyword evidence="5 10" id="KW-0812">Transmembrane</keyword>
<comment type="caution">
    <text evidence="11">The sequence shown here is derived from an EMBL/GenBank/DDBJ whole genome shotgun (WGS) entry which is preliminary data.</text>
</comment>
<dbReference type="NCBIfam" id="TIGR00797">
    <property type="entry name" value="matE"/>
    <property type="match status" value="1"/>
</dbReference>
<evidence type="ECO:0000256" key="6">
    <source>
        <dbReference type="ARBA" id="ARBA00022989"/>
    </source>
</evidence>
<accession>A0ABP7SWC6</accession>
<evidence type="ECO:0000256" key="10">
    <source>
        <dbReference type="SAM" id="Phobius"/>
    </source>
</evidence>
<dbReference type="InterPro" id="IPR050222">
    <property type="entry name" value="MATE_MdtK"/>
</dbReference>
<comment type="subcellular location">
    <subcellularLocation>
        <location evidence="1">Cell inner membrane</location>
        <topology evidence="1">Multi-pass membrane protein</topology>
    </subcellularLocation>
</comment>
<feature type="transmembrane region" description="Helical" evidence="10">
    <location>
        <begin position="397"/>
        <end position="420"/>
    </location>
</feature>
<dbReference type="PIRSF" id="PIRSF006603">
    <property type="entry name" value="DinF"/>
    <property type="match status" value="1"/>
</dbReference>
<dbReference type="PANTHER" id="PTHR43298:SF2">
    <property type="entry name" value="FMN_FAD EXPORTER YEEO-RELATED"/>
    <property type="match status" value="1"/>
</dbReference>
<sequence length="470" mass="50473">MLQTILSRRPAILTEASALWQLAWPVVIGQLATVGMSVADVAMTGHLGADDLAAVSLGASIWTIVVVTIMGIMMAINAVVAHEVGAGTRDRIPHAVRQSLWKALGVGVVATILTNWSTIVFDHLGLDALVHAKASLFVHVISIGLLPFAAYRVLYGYSASLNQTKPVMVIALFGLAFNVFVNWLLVYGHWGFPQLGAVGCAWATGLGLWLMLGAMIWWIKRASVYQDTTPFSGWEGPQWQAIYRMLKMGLPIGVTYFAEVSAFSVVGLLVARFGAVTISAHQIALNFSSLVFMVPLSLGIALLTRVGQAAGEGDAERARFVSWVGVGVSLAFAVLSASFIALFRYQIAAAYTSDAAVQELTVHLLWFAALFQLSDATQVAASCAIRGYKVTRPPMVIHLTAFWGFSIPLGCVLGLAPAWLPWGPAEPMAATGFWIGLVLGLSVAAVGLVWYLHRLSTSRVRQQRARLTPA</sequence>
<dbReference type="Pfam" id="PF01554">
    <property type="entry name" value="MatE"/>
    <property type="match status" value="2"/>
</dbReference>
<feature type="transmembrane region" description="Helical" evidence="10">
    <location>
        <begin position="323"/>
        <end position="343"/>
    </location>
</feature>
<keyword evidence="6 10" id="KW-1133">Transmembrane helix</keyword>
<evidence type="ECO:0000256" key="3">
    <source>
        <dbReference type="ARBA" id="ARBA00022449"/>
    </source>
</evidence>
<keyword evidence="7" id="KW-0406">Ion transport</keyword>
<evidence type="ECO:0000313" key="11">
    <source>
        <dbReference type="EMBL" id="GAA4017370.1"/>
    </source>
</evidence>
<organism evidence="11 12">
    <name type="scientific">Actimicrobium antarcticum</name>
    <dbReference type="NCBI Taxonomy" id="1051899"/>
    <lineage>
        <taxon>Bacteria</taxon>
        <taxon>Pseudomonadati</taxon>
        <taxon>Pseudomonadota</taxon>
        <taxon>Betaproteobacteria</taxon>
        <taxon>Burkholderiales</taxon>
        <taxon>Oxalobacteraceae</taxon>
        <taxon>Actimicrobium</taxon>
    </lineage>
</organism>
<feature type="transmembrane region" description="Helical" evidence="10">
    <location>
        <begin position="136"/>
        <end position="155"/>
    </location>
</feature>
<keyword evidence="2" id="KW-0813">Transport</keyword>
<evidence type="ECO:0000256" key="8">
    <source>
        <dbReference type="ARBA" id="ARBA00023136"/>
    </source>
</evidence>
<keyword evidence="4" id="KW-1003">Cell membrane</keyword>